<proteinExistence type="predicted"/>
<keyword evidence="2" id="KW-1185">Reference proteome</keyword>
<evidence type="ECO:0000313" key="2">
    <source>
        <dbReference type="Proteomes" id="UP000005741"/>
    </source>
</evidence>
<dbReference type="OrthoDB" id="117852at2157"/>
<organism evidence="1 2">
    <name type="scientific">Methanoplanus limicola DSM 2279</name>
    <dbReference type="NCBI Taxonomy" id="937775"/>
    <lineage>
        <taxon>Archaea</taxon>
        <taxon>Methanobacteriati</taxon>
        <taxon>Methanobacteriota</taxon>
        <taxon>Stenosarchaea group</taxon>
        <taxon>Methanomicrobia</taxon>
        <taxon>Methanomicrobiales</taxon>
        <taxon>Methanomicrobiaceae</taxon>
        <taxon>Methanoplanus</taxon>
    </lineage>
</organism>
<name>H1Z2I1_9EURY</name>
<dbReference type="STRING" id="937775.Metlim_1401"/>
<dbReference type="AlphaFoldDB" id="H1Z2I1"/>
<reference evidence="1 2" key="1">
    <citation type="submission" date="2011-10" db="EMBL/GenBank/DDBJ databases">
        <title>The Improved High-Quality Draft genome of Methanoplanus limicola DSM 2279.</title>
        <authorList>
            <consortium name="US DOE Joint Genome Institute (JGI-PGF)"/>
            <person name="Lucas S."/>
            <person name="Copeland A."/>
            <person name="Lapidus A."/>
            <person name="Glavina del Rio T."/>
            <person name="Dalin E."/>
            <person name="Tice H."/>
            <person name="Bruce D."/>
            <person name="Goodwin L."/>
            <person name="Pitluck S."/>
            <person name="Peters L."/>
            <person name="Mikhailova N."/>
            <person name="Lu M."/>
            <person name="Kyrpides N."/>
            <person name="Mavromatis K."/>
            <person name="Ivanova N."/>
            <person name="Markowitz V."/>
            <person name="Cheng J.-F."/>
            <person name="Hugenholtz P."/>
            <person name="Woyke T."/>
            <person name="Wu D."/>
            <person name="Wirth R."/>
            <person name="Brambilla E.-M."/>
            <person name="Klenk H.-P."/>
            <person name="Eisen J.A."/>
        </authorList>
    </citation>
    <scope>NUCLEOTIDE SEQUENCE [LARGE SCALE GENOMIC DNA]</scope>
    <source>
        <strain evidence="1 2">DSM 2279</strain>
    </source>
</reference>
<accession>H1Z2I1</accession>
<evidence type="ECO:0000313" key="1">
    <source>
        <dbReference type="EMBL" id="EHQ35507.1"/>
    </source>
</evidence>
<dbReference type="RefSeq" id="WP_004077260.1">
    <property type="nucleotide sequence ID" value="NZ_CM001436.1"/>
</dbReference>
<dbReference type="InParanoid" id="H1Z2I1"/>
<sequence>MNAKKGMRALSLLLVVALVGVMFVPAVSAVDAKNVGKYYVNPENSYLIAKQTLDDFISSGALDNEIFADSQLSKDPMIIYDSNGLKLFHQYEIKQDGKNVGLIRMAASKVLGSPLIMLQETPDYINYHNVVTKSEELLKSTFKDAECSEPLWVCYSYPKIGIMYEVTKKGSEAEKVIIDANNLYIVPDKYPQNPGDAGIWSLYDGVEDDQITERLDKWNMEINVFNISSNSHKSKSFHYKTLWAAGSLETQPNNYWCQVTTAKMIAYWYGTSHSLIHIANVMDAWNYSTMPKSPGGATDSEEEYYYDGSSEGLQMNAVRIDHQYFQWLDFKAQINNDDVIVSSIPSHARACDGYGFYDSGGQYMHIYDPAGSSYWESVWGVTKYGVSKDSSIFIS</sequence>
<dbReference type="Proteomes" id="UP000005741">
    <property type="component" value="Chromosome"/>
</dbReference>
<dbReference type="EMBL" id="CM001436">
    <property type="protein sequence ID" value="EHQ35507.1"/>
    <property type="molecule type" value="Genomic_DNA"/>
</dbReference>
<protein>
    <recommendedName>
        <fullName evidence="3">Peptidase C39-like domain-containing protein</fullName>
    </recommendedName>
</protein>
<gene>
    <name evidence="1" type="ORF">Metlim_1401</name>
</gene>
<evidence type="ECO:0008006" key="3">
    <source>
        <dbReference type="Google" id="ProtNLM"/>
    </source>
</evidence>
<dbReference type="HOGENOM" id="CLU_060686_1_0_2"/>